<reference evidence="1 2" key="1">
    <citation type="submission" date="2023-10" db="EMBL/GenBank/DDBJ databases">
        <title>Development of a sustainable strategy for remediation of hydrocarbon-contaminated territories based on the waste exchange concept.</title>
        <authorList>
            <person name="Krivoruchko A."/>
        </authorList>
    </citation>
    <scope>NUCLEOTIDE SEQUENCE [LARGE SCALE GENOMIC DNA]</scope>
    <source>
        <strain evidence="1 2">IEGM 1236</strain>
    </source>
</reference>
<organism evidence="1 2">
    <name type="scientific">Williamsia marianensis</name>
    <dbReference type="NCBI Taxonomy" id="85044"/>
    <lineage>
        <taxon>Bacteria</taxon>
        <taxon>Bacillati</taxon>
        <taxon>Actinomycetota</taxon>
        <taxon>Actinomycetes</taxon>
        <taxon>Mycobacteriales</taxon>
        <taxon>Nocardiaceae</taxon>
        <taxon>Williamsia</taxon>
    </lineage>
</organism>
<proteinExistence type="predicted"/>
<dbReference type="EMBL" id="JAWLUM010000010">
    <property type="protein sequence ID" value="MDV7137127.1"/>
    <property type="molecule type" value="Genomic_DNA"/>
</dbReference>
<comment type="caution">
    <text evidence="1">The sequence shown here is derived from an EMBL/GenBank/DDBJ whole genome shotgun (WGS) entry which is preliminary data.</text>
</comment>
<protein>
    <submittedName>
        <fullName evidence="1">Uncharacterized protein</fullName>
    </submittedName>
</protein>
<keyword evidence="2" id="KW-1185">Reference proteome</keyword>
<dbReference type="Proteomes" id="UP001185792">
    <property type="component" value="Unassembled WGS sequence"/>
</dbReference>
<gene>
    <name evidence="1" type="ORF">R4198_25830</name>
</gene>
<evidence type="ECO:0000313" key="2">
    <source>
        <dbReference type="Proteomes" id="UP001185792"/>
    </source>
</evidence>
<sequence length="97" mass="10202">MEIVGELGIEAAFGERVGHHCCGDVGALVVHTLPRGGVDRSECAVAGLVMCSGKDTTQPARDLYVVLLLVLGNICALVEHCQTHLLPINLDVGAARR</sequence>
<name>A0ABU4F2L6_WILMA</name>
<evidence type="ECO:0000313" key="1">
    <source>
        <dbReference type="EMBL" id="MDV7137127.1"/>
    </source>
</evidence>
<accession>A0ABU4F2L6</accession>